<dbReference type="EMBL" id="BAABIQ010000006">
    <property type="protein sequence ID" value="GAA4786264.1"/>
    <property type="molecule type" value="Genomic_DNA"/>
</dbReference>
<dbReference type="Pfam" id="PF13715">
    <property type="entry name" value="CarbopepD_reg_2"/>
    <property type="match status" value="1"/>
</dbReference>
<evidence type="ECO:0008006" key="3">
    <source>
        <dbReference type="Google" id="ProtNLM"/>
    </source>
</evidence>
<dbReference type="RefSeq" id="WP_345230914.1">
    <property type="nucleotide sequence ID" value="NZ_BAABIQ010000006.1"/>
</dbReference>
<reference evidence="2" key="1">
    <citation type="journal article" date="2019" name="Int. J. Syst. Evol. Microbiol.">
        <title>The Global Catalogue of Microorganisms (GCM) 10K type strain sequencing project: providing services to taxonomists for standard genome sequencing and annotation.</title>
        <authorList>
            <consortium name="The Broad Institute Genomics Platform"/>
            <consortium name="The Broad Institute Genome Sequencing Center for Infectious Disease"/>
            <person name="Wu L."/>
            <person name="Ma J."/>
        </authorList>
    </citation>
    <scope>NUCLEOTIDE SEQUENCE [LARGE SCALE GENOMIC DNA]</scope>
    <source>
        <strain evidence="2">JCM 18200</strain>
    </source>
</reference>
<proteinExistence type="predicted"/>
<evidence type="ECO:0000313" key="1">
    <source>
        <dbReference type="EMBL" id="GAA4786264.1"/>
    </source>
</evidence>
<sequence length="407" mass="46046">MKITFLRPLFVILTLTLLVVWQALFAQTSTFNIQGKITDATDHQALAYVRIYNATQHTNIVSNEAGAFEIATNTLPLTLILSSVGYQSSTITIKEETKNLNLHLQPATISLDTVSIGGNDALRLLREAFRKAAPYAKSKYYGKGYIRQFTQEGDVYTGLQEVFFNGQWQNFAMTAWQPLQGRYANVKKAMISFSNLSFLSFMATGYLSSNVITTPISRRPDSLYHCTVARYVDDHTARAIAVVKCTPKDKQRSNLFSGDIYIDTKTFDVWKLDGQIINFSFDLSGPLRLKNTEVKVLINFKKSEQGSSLLDFAELRFSSKATFGFVTAKKLTYVAKILMYAYDDQLSKGPYTIITPKIHDINVLKNTPYDRETWKNNSLILHTTQEDEIISSFENKKLISNYLHNGD</sequence>
<dbReference type="InterPro" id="IPR008969">
    <property type="entry name" value="CarboxyPept-like_regulatory"/>
</dbReference>
<gene>
    <name evidence="1" type="ORF">GCM10023231_12750</name>
</gene>
<protein>
    <recommendedName>
        <fullName evidence="3">Carboxypeptidase-like regulatory domain-containing protein</fullName>
    </recommendedName>
</protein>
<name>A0ABP9AUG8_9SPHI</name>
<dbReference type="Proteomes" id="UP001501411">
    <property type="component" value="Unassembled WGS sequence"/>
</dbReference>
<keyword evidence="2" id="KW-1185">Reference proteome</keyword>
<dbReference type="Gene3D" id="2.60.40.1120">
    <property type="entry name" value="Carboxypeptidase-like, regulatory domain"/>
    <property type="match status" value="1"/>
</dbReference>
<accession>A0ABP9AUG8</accession>
<dbReference type="SUPFAM" id="SSF49464">
    <property type="entry name" value="Carboxypeptidase regulatory domain-like"/>
    <property type="match status" value="1"/>
</dbReference>
<comment type="caution">
    <text evidence="1">The sequence shown here is derived from an EMBL/GenBank/DDBJ whole genome shotgun (WGS) entry which is preliminary data.</text>
</comment>
<evidence type="ECO:0000313" key="2">
    <source>
        <dbReference type="Proteomes" id="UP001501411"/>
    </source>
</evidence>
<organism evidence="1 2">
    <name type="scientific">Olivibacter ginsenosidimutans</name>
    <dbReference type="NCBI Taxonomy" id="1176537"/>
    <lineage>
        <taxon>Bacteria</taxon>
        <taxon>Pseudomonadati</taxon>
        <taxon>Bacteroidota</taxon>
        <taxon>Sphingobacteriia</taxon>
        <taxon>Sphingobacteriales</taxon>
        <taxon>Sphingobacteriaceae</taxon>
        <taxon>Olivibacter</taxon>
    </lineage>
</organism>